<organism evidence="2 3">
    <name type="scientific">Punctularia strigosozonata (strain HHB-11173)</name>
    <name type="common">White-rot fungus</name>
    <dbReference type="NCBI Taxonomy" id="741275"/>
    <lineage>
        <taxon>Eukaryota</taxon>
        <taxon>Fungi</taxon>
        <taxon>Dikarya</taxon>
        <taxon>Basidiomycota</taxon>
        <taxon>Agaricomycotina</taxon>
        <taxon>Agaricomycetes</taxon>
        <taxon>Corticiales</taxon>
        <taxon>Punctulariaceae</taxon>
        <taxon>Punctularia</taxon>
    </lineage>
</organism>
<sequence>MRSGACCAPLWPVQGGLRWTACDRRLRELGRLKPRIAIALHSTWSRVYGGLGVALSIKDALVWTQTSKHYNQSLDFRTHCSTTSHLAFLPCIHLHFLPSRPISHPCVILSPTKGTAFYTRVKTSPAPLRLRLSRGPSDLRIDRLRASPDLGPGRSAHDSDLDNN</sequence>
<dbReference type="AlphaFoldDB" id="R7S1Y7"/>
<feature type="compositionally biased region" description="Basic and acidic residues" evidence="1">
    <location>
        <begin position="155"/>
        <end position="164"/>
    </location>
</feature>
<dbReference type="KEGG" id="psq:PUNSTDRAFT_116897"/>
<evidence type="ECO:0000313" key="3">
    <source>
        <dbReference type="Proteomes" id="UP000054196"/>
    </source>
</evidence>
<keyword evidence="3" id="KW-1185">Reference proteome</keyword>
<gene>
    <name evidence="2" type="ORF">PUNSTDRAFT_116897</name>
</gene>
<dbReference type="EMBL" id="JH687559">
    <property type="protein sequence ID" value="EIN03787.1"/>
    <property type="molecule type" value="Genomic_DNA"/>
</dbReference>
<evidence type="ECO:0000256" key="1">
    <source>
        <dbReference type="SAM" id="MobiDB-lite"/>
    </source>
</evidence>
<dbReference type="RefSeq" id="XP_007389072.1">
    <property type="nucleotide sequence ID" value="XM_007389010.1"/>
</dbReference>
<accession>R7S1Y7</accession>
<proteinExistence type="predicted"/>
<protein>
    <submittedName>
        <fullName evidence="2">Uncharacterized protein</fullName>
    </submittedName>
</protein>
<reference evidence="3" key="1">
    <citation type="journal article" date="2012" name="Science">
        <title>The Paleozoic origin of enzymatic lignin decomposition reconstructed from 31 fungal genomes.</title>
        <authorList>
            <person name="Floudas D."/>
            <person name="Binder M."/>
            <person name="Riley R."/>
            <person name="Barry K."/>
            <person name="Blanchette R.A."/>
            <person name="Henrissat B."/>
            <person name="Martinez A.T."/>
            <person name="Otillar R."/>
            <person name="Spatafora J.W."/>
            <person name="Yadav J.S."/>
            <person name="Aerts A."/>
            <person name="Benoit I."/>
            <person name="Boyd A."/>
            <person name="Carlson A."/>
            <person name="Copeland A."/>
            <person name="Coutinho P.M."/>
            <person name="de Vries R.P."/>
            <person name="Ferreira P."/>
            <person name="Findley K."/>
            <person name="Foster B."/>
            <person name="Gaskell J."/>
            <person name="Glotzer D."/>
            <person name="Gorecki P."/>
            <person name="Heitman J."/>
            <person name="Hesse C."/>
            <person name="Hori C."/>
            <person name="Igarashi K."/>
            <person name="Jurgens J.A."/>
            <person name="Kallen N."/>
            <person name="Kersten P."/>
            <person name="Kohler A."/>
            <person name="Kuees U."/>
            <person name="Kumar T.K.A."/>
            <person name="Kuo A."/>
            <person name="LaButti K."/>
            <person name="Larrondo L.F."/>
            <person name="Lindquist E."/>
            <person name="Ling A."/>
            <person name="Lombard V."/>
            <person name="Lucas S."/>
            <person name="Lundell T."/>
            <person name="Martin R."/>
            <person name="McLaughlin D.J."/>
            <person name="Morgenstern I."/>
            <person name="Morin E."/>
            <person name="Murat C."/>
            <person name="Nagy L.G."/>
            <person name="Nolan M."/>
            <person name="Ohm R.A."/>
            <person name="Patyshakuliyeva A."/>
            <person name="Rokas A."/>
            <person name="Ruiz-Duenas F.J."/>
            <person name="Sabat G."/>
            <person name="Salamov A."/>
            <person name="Samejima M."/>
            <person name="Schmutz J."/>
            <person name="Slot J.C."/>
            <person name="St John F."/>
            <person name="Stenlid J."/>
            <person name="Sun H."/>
            <person name="Sun S."/>
            <person name="Syed K."/>
            <person name="Tsang A."/>
            <person name="Wiebenga A."/>
            <person name="Young D."/>
            <person name="Pisabarro A."/>
            <person name="Eastwood D.C."/>
            <person name="Martin F."/>
            <person name="Cullen D."/>
            <person name="Grigoriev I.V."/>
            <person name="Hibbett D.S."/>
        </authorList>
    </citation>
    <scope>NUCLEOTIDE SEQUENCE [LARGE SCALE GENOMIC DNA]</scope>
    <source>
        <strain evidence="3">HHB-11173 SS5</strain>
    </source>
</reference>
<dbReference type="HOGENOM" id="CLU_1619898_0_0_1"/>
<dbReference type="GeneID" id="18876845"/>
<dbReference type="Proteomes" id="UP000054196">
    <property type="component" value="Unassembled WGS sequence"/>
</dbReference>
<feature type="region of interest" description="Disordered" evidence="1">
    <location>
        <begin position="143"/>
        <end position="164"/>
    </location>
</feature>
<evidence type="ECO:0000313" key="2">
    <source>
        <dbReference type="EMBL" id="EIN03787.1"/>
    </source>
</evidence>
<name>R7S1Y7_PUNST</name>